<dbReference type="Proteomes" id="UP000728185">
    <property type="component" value="Unassembled WGS sequence"/>
</dbReference>
<proteinExistence type="predicted"/>
<organism evidence="1 2">
    <name type="scientific">Fasciolopsis buskii</name>
    <dbReference type="NCBI Taxonomy" id="27845"/>
    <lineage>
        <taxon>Eukaryota</taxon>
        <taxon>Metazoa</taxon>
        <taxon>Spiralia</taxon>
        <taxon>Lophotrochozoa</taxon>
        <taxon>Platyhelminthes</taxon>
        <taxon>Trematoda</taxon>
        <taxon>Digenea</taxon>
        <taxon>Plagiorchiida</taxon>
        <taxon>Echinostomata</taxon>
        <taxon>Echinostomatoidea</taxon>
        <taxon>Fasciolidae</taxon>
        <taxon>Fasciolopsis</taxon>
    </lineage>
</organism>
<keyword evidence="2" id="KW-1185">Reference proteome</keyword>
<accession>A0A8E0RZX5</accession>
<reference evidence="1" key="1">
    <citation type="submission" date="2019-05" db="EMBL/GenBank/DDBJ databases">
        <title>Annotation for the trematode Fasciolopsis buski.</title>
        <authorList>
            <person name="Choi Y.-J."/>
        </authorList>
    </citation>
    <scope>NUCLEOTIDE SEQUENCE</scope>
    <source>
        <strain evidence="1">HT</strain>
        <tissue evidence="1">Whole worm</tissue>
    </source>
</reference>
<gene>
    <name evidence="1" type="ORF">FBUS_01195</name>
</gene>
<dbReference type="OrthoDB" id="5958581at2759"/>
<sequence>MPQNPRFSHGDGSTQLQHLHLLSPAQRRDRWMYQTWHHLPPYLISKEAAERDCRGSHYTRPHKPINPYYIIHPDME</sequence>
<protein>
    <submittedName>
        <fullName evidence="1">Uncharacterized protein</fullName>
    </submittedName>
</protein>
<name>A0A8E0RZX5_9TREM</name>
<dbReference type="AlphaFoldDB" id="A0A8E0RZX5"/>
<dbReference type="EMBL" id="LUCM01002343">
    <property type="protein sequence ID" value="KAA0197506.1"/>
    <property type="molecule type" value="Genomic_DNA"/>
</dbReference>
<comment type="caution">
    <text evidence="1">The sequence shown here is derived from an EMBL/GenBank/DDBJ whole genome shotgun (WGS) entry which is preliminary data.</text>
</comment>
<evidence type="ECO:0000313" key="1">
    <source>
        <dbReference type="EMBL" id="KAA0197506.1"/>
    </source>
</evidence>
<evidence type="ECO:0000313" key="2">
    <source>
        <dbReference type="Proteomes" id="UP000728185"/>
    </source>
</evidence>